<gene>
    <name evidence="6 7" type="primary">rsmG</name>
    <name evidence="7" type="ORF">JF887_11030</name>
</gene>
<keyword evidence="4 6" id="KW-0808">Transferase</keyword>
<dbReference type="GO" id="GO:0070043">
    <property type="term" value="F:rRNA (guanine-N7-)-methyltransferase activity"/>
    <property type="evidence" value="ECO:0007669"/>
    <property type="project" value="UniProtKB-UniRule"/>
</dbReference>
<organism evidence="7 8">
    <name type="scientific">Candidatus Amunia macphersoniae</name>
    <dbReference type="NCBI Taxonomy" id="3127014"/>
    <lineage>
        <taxon>Bacteria</taxon>
        <taxon>Bacillati</taxon>
        <taxon>Candidatus Dormiibacterota</taxon>
        <taxon>Candidatus Dormibacteria</taxon>
        <taxon>Candidatus Aeolococcales</taxon>
        <taxon>Candidatus Aeolococcaceae</taxon>
        <taxon>Candidatus Amunia</taxon>
    </lineage>
</organism>
<dbReference type="InterPro" id="IPR029063">
    <property type="entry name" value="SAM-dependent_MTases_sf"/>
</dbReference>
<comment type="subcellular location">
    <subcellularLocation>
        <location evidence="6">Cytoplasm</location>
    </subcellularLocation>
</comment>
<evidence type="ECO:0000256" key="2">
    <source>
        <dbReference type="ARBA" id="ARBA00022552"/>
    </source>
</evidence>
<dbReference type="PANTHER" id="PTHR31760:SF0">
    <property type="entry name" value="S-ADENOSYL-L-METHIONINE-DEPENDENT METHYLTRANSFERASES SUPERFAMILY PROTEIN"/>
    <property type="match status" value="1"/>
</dbReference>
<evidence type="ECO:0000313" key="7">
    <source>
        <dbReference type="EMBL" id="MBJ7609944.1"/>
    </source>
</evidence>
<reference evidence="7 8" key="1">
    <citation type="submission" date="2020-10" db="EMBL/GenBank/DDBJ databases">
        <title>Ca. Dormibacterota MAGs.</title>
        <authorList>
            <person name="Montgomery K."/>
        </authorList>
    </citation>
    <scope>NUCLEOTIDE SEQUENCE [LARGE SCALE GENOMIC DNA]</scope>
    <source>
        <strain evidence="7">Mitchell_Peninsula_5</strain>
    </source>
</reference>
<sequence length="207" mass="21380">MSGGVATTSTNSDQRRLLDRYLDELELWNRRLNLTTVARGQAWDRHVGESVELLCAAALPGGWRVADLGSGGGVPGVVIAVMRPDLAVTLVEADRRKAGFLVHIAGLLELGNVTVAARRAEEMGGDPAHREGYDAVVSRAAAPPPLLVRLSLPLLRPGGTLWALVANAQGAACDVGGDGTVGASRAVAPGILAVEKRGPDAGALTEG</sequence>
<comment type="caution">
    <text evidence="7">The sequence shown here is derived from an EMBL/GenBank/DDBJ whole genome shotgun (WGS) entry which is preliminary data.</text>
</comment>
<name>A0A934KG60_9BACT</name>
<dbReference type="Proteomes" id="UP000614410">
    <property type="component" value="Unassembled WGS sequence"/>
</dbReference>
<evidence type="ECO:0000313" key="8">
    <source>
        <dbReference type="Proteomes" id="UP000614410"/>
    </source>
</evidence>
<keyword evidence="2 6" id="KW-0698">rRNA processing</keyword>
<dbReference type="EC" id="2.1.1.-" evidence="6"/>
<comment type="similarity">
    <text evidence="6">Belongs to the methyltransferase superfamily. RNA methyltransferase RsmG family.</text>
</comment>
<protein>
    <recommendedName>
        <fullName evidence="6">Ribosomal RNA small subunit methyltransferase G</fullName>
        <ecNumber evidence="6">2.1.1.-</ecNumber>
    </recommendedName>
    <alternativeName>
        <fullName evidence="6">16S rRNA 7-methylguanosine methyltransferase</fullName>
        <shortName evidence="6">16S rRNA m7G methyltransferase</shortName>
    </alternativeName>
</protein>
<evidence type="ECO:0000256" key="3">
    <source>
        <dbReference type="ARBA" id="ARBA00022603"/>
    </source>
</evidence>
<comment type="function">
    <text evidence="6">Specifically methylates the N7 position of a guanine in 16S rRNA.</text>
</comment>
<feature type="binding site" evidence="6">
    <location>
        <begin position="120"/>
        <end position="121"/>
    </location>
    <ligand>
        <name>S-adenosyl-L-methionine</name>
        <dbReference type="ChEBI" id="CHEBI:59789"/>
    </ligand>
</feature>
<evidence type="ECO:0000256" key="6">
    <source>
        <dbReference type="HAMAP-Rule" id="MF_00074"/>
    </source>
</evidence>
<dbReference type="HAMAP" id="MF_00074">
    <property type="entry name" value="16SrRNA_methyltr_G"/>
    <property type="match status" value="1"/>
</dbReference>
<evidence type="ECO:0000256" key="4">
    <source>
        <dbReference type="ARBA" id="ARBA00022679"/>
    </source>
</evidence>
<dbReference type="EMBL" id="JAEKNN010000053">
    <property type="protein sequence ID" value="MBJ7609944.1"/>
    <property type="molecule type" value="Genomic_DNA"/>
</dbReference>
<dbReference type="AlphaFoldDB" id="A0A934KG60"/>
<feature type="binding site" evidence="6">
    <location>
        <position position="139"/>
    </location>
    <ligand>
        <name>S-adenosyl-L-methionine</name>
        <dbReference type="ChEBI" id="CHEBI:59789"/>
    </ligand>
</feature>
<dbReference type="Gene3D" id="3.40.50.150">
    <property type="entry name" value="Vaccinia Virus protein VP39"/>
    <property type="match status" value="1"/>
</dbReference>
<feature type="binding site" evidence="6">
    <location>
        <position position="69"/>
    </location>
    <ligand>
        <name>S-adenosyl-L-methionine</name>
        <dbReference type="ChEBI" id="CHEBI:59789"/>
    </ligand>
</feature>
<keyword evidence="1 6" id="KW-0963">Cytoplasm</keyword>
<keyword evidence="5 6" id="KW-0949">S-adenosyl-L-methionine</keyword>
<comment type="caution">
    <text evidence="6">Lacks conserved residue(s) required for the propagation of feature annotation.</text>
</comment>
<dbReference type="InterPro" id="IPR003682">
    <property type="entry name" value="rRNA_ssu_MeTfrase_G"/>
</dbReference>
<dbReference type="Pfam" id="PF02527">
    <property type="entry name" value="GidB"/>
    <property type="match status" value="1"/>
</dbReference>
<dbReference type="NCBIfam" id="TIGR00138">
    <property type="entry name" value="rsmG_gidB"/>
    <property type="match status" value="1"/>
</dbReference>
<evidence type="ECO:0000256" key="5">
    <source>
        <dbReference type="ARBA" id="ARBA00022691"/>
    </source>
</evidence>
<dbReference type="SUPFAM" id="SSF53335">
    <property type="entry name" value="S-adenosyl-L-methionine-dependent methyltransferases"/>
    <property type="match status" value="1"/>
</dbReference>
<dbReference type="GO" id="GO:0005829">
    <property type="term" value="C:cytosol"/>
    <property type="evidence" value="ECO:0007669"/>
    <property type="project" value="TreeGrafter"/>
</dbReference>
<proteinExistence type="inferred from homology"/>
<keyword evidence="3 6" id="KW-0489">Methyltransferase</keyword>
<dbReference type="PANTHER" id="PTHR31760">
    <property type="entry name" value="S-ADENOSYL-L-METHIONINE-DEPENDENT METHYLTRANSFERASES SUPERFAMILY PROTEIN"/>
    <property type="match status" value="1"/>
</dbReference>
<evidence type="ECO:0000256" key="1">
    <source>
        <dbReference type="ARBA" id="ARBA00022490"/>
    </source>
</evidence>
<accession>A0A934KG60</accession>